<sequence>MLDEKAHHIHCKLRLGKHVALTQVHEDEPVLQAFKLIRKNRIGGVRVVESGGRKAIGNISLRDVQFLLTAPEIYRDYRDPSNVRCGRRQEFGKSDHTQRYHIEVSTRIMRVLWRFLSWCVALTAEQSGLKEVKKFTPSVFFAVLLFGYLVLETNRICGF</sequence>
<keyword evidence="4" id="KW-1185">Reference proteome</keyword>
<dbReference type="Gene3D" id="3.10.580.10">
    <property type="entry name" value="CBS-domain"/>
    <property type="match status" value="1"/>
</dbReference>
<dbReference type="Pfam" id="PF00571">
    <property type="entry name" value="CBS"/>
    <property type="match status" value="1"/>
</dbReference>
<dbReference type="SMART" id="SM00116">
    <property type="entry name" value="CBS"/>
    <property type="match status" value="1"/>
</dbReference>
<evidence type="ECO:0000259" key="2">
    <source>
        <dbReference type="PROSITE" id="PS51371"/>
    </source>
</evidence>
<proteinExistence type="predicted"/>
<name>A0ABR2G103_9ROSI</name>
<dbReference type="EMBL" id="JBBPBM010000004">
    <property type="protein sequence ID" value="KAK8590132.1"/>
    <property type="molecule type" value="Genomic_DNA"/>
</dbReference>
<reference evidence="3 4" key="1">
    <citation type="journal article" date="2024" name="G3 (Bethesda)">
        <title>Genome assembly of Hibiscus sabdariffa L. provides insights into metabolisms of medicinal natural products.</title>
        <authorList>
            <person name="Kim T."/>
        </authorList>
    </citation>
    <scope>NUCLEOTIDE SEQUENCE [LARGE SCALE GENOMIC DNA]</scope>
    <source>
        <strain evidence="3">TK-2024</strain>
        <tissue evidence="3">Old leaves</tissue>
    </source>
</reference>
<feature type="domain" description="CBS" evidence="2">
    <location>
        <begin position="15"/>
        <end position="77"/>
    </location>
</feature>
<dbReference type="PROSITE" id="PS51371">
    <property type="entry name" value="CBS"/>
    <property type="match status" value="1"/>
</dbReference>
<evidence type="ECO:0000256" key="1">
    <source>
        <dbReference type="PROSITE-ProRule" id="PRU00703"/>
    </source>
</evidence>
<keyword evidence="1" id="KW-0129">CBS domain</keyword>
<dbReference type="Proteomes" id="UP001472677">
    <property type="component" value="Unassembled WGS sequence"/>
</dbReference>
<organism evidence="3 4">
    <name type="scientific">Hibiscus sabdariffa</name>
    <name type="common">roselle</name>
    <dbReference type="NCBI Taxonomy" id="183260"/>
    <lineage>
        <taxon>Eukaryota</taxon>
        <taxon>Viridiplantae</taxon>
        <taxon>Streptophyta</taxon>
        <taxon>Embryophyta</taxon>
        <taxon>Tracheophyta</taxon>
        <taxon>Spermatophyta</taxon>
        <taxon>Magnoliopsida</taxon>
        <taxon>eudicotyledons</taxon>
        <taxon>Gunneridae</taxon>
        <taxon>Pentapetalae</taxon>
        <taxon>rosids</taxon>
        <taxon>malvids</taxon>
        <taxon>Malvales</taxon>
        <taxon>Malvaceae</taxon>
        <taxon>Malvoideae</taxon>
        <taxon>Hibiscus</taxon>
    </lineage>
</organism>
<dbReference type="SUPFAM" id="SSF54631">
    <property type="entry name" value="CBS-domain pair"/>
    <property type="match status" value="1"/>
</dbReference>
<evidence type="ECO:0000313" key="3">
    <source>
        <dbReference type="EMBL" id="KAK8590132.1"/>
    </source>
</evidence>
<dbReference type="InterPro" id="IPR046342">
    <property type="entry name" value="CBS_dom_sf"/>
</dbReference>
<evidence type="ECO:0000313" key="4">
    <source>
        <dbReference type="Proteomes" id="UP001472677"/>
    </source>
</evidence>
<protein>
    <recommendedName>
        <fullName evidence="2">CBS domain-containing protein</fullName>
    </recommendedName>
</protein>
<gene>
    <name evidence="3" type="ORF">V6N12_024515</name>
</gene>
<accession>A0ABR2G103</accession>
<comment type="caution">
    <text evidence="3">The sequence shown here is derived from an EMBL/GenBank/DDBJ whole genome shotgun (WGS) entry which is preliminary data.</text>
</comment>
<dbReference type="InterPro" id="IPR000644">
    <property type="entry name" value="CBS_dom"/>
</dbReference>